<feature type="domain" description="DUF6538" evidence="5">
    <location>
        <begin position="9"/>
        <end position="61"/>
    </location>
</feature>
<evidence type="ECO:0000256" key="1">
    <source>
        <dbReference type="ARBA" id="ARBA00022908"/>
    </source>
</evidence>
<dbReference type="InterPro" id="IPR050090">
    <property type="entry name" value="Tyrosine_recombinase_XerCD"/>
</dbReference>
<evidence type="ECO:0000256" key="4">
    <source>
        <dbReference type="SAM" id="MobiDB-lite"/>
    </source>
</evidence>
<dbReference type="InterPro" id="IPR011010">
    <property type="entry name" value="DNA_brk_join_enz"/>
</dbReference>
<keyword evidence="1" id="KW-0229">DNA integration</keyword>
<reference evidence="6 7" key="1">
    <citation type="submission" date="2016-10" db="EMBL/GenBank/DDBJ databases">
        <authorList>
            <person name="de Groot N.N."/>
        </authorList>
    </citation>
    <scope>NUCLEOTIDE SEQUENCE [LARGE SCALE GENOMIC DNA]</scope>
    <source>
        <strain evidence="6 7">DSM 27842</strain>
    </source>
</reference>
<keyword evidence="2" id="KW-0238">DNA-binding</keyword>
<dbReference type="Gene3D" id="1.10.443.10">
    <property type="entry name" value="Intergrase catalytic core"/>
    <property type="match status" value="1"/>
</dbReference>
<dbReference type="AlphaFoldDB" id="A0A1H8RMP5"/>
<gene>
    <name evidence="6" type="ORF">SAMN04490248_10938</name>
</gene>
<dbReference type="STRING" id="569882.SAMN04490248_10938"/>
<dbReference type="InterPro" id="IPR010998">
    <property type="entry name" value="Integrase_recombinase_N"/>
</dbReference>
<dbReference type="GO" id="GO:0006310">
    <property type="term" value="P:DNA recombination"/>
    <property type="evidence" value="ECO:0007669"/>
    <property type="project" value="UniProtKB-KW"/>
</dbReference>
<dbReference type="Proteomes" id="UP000198893">
    <property type="component" value="Unassembled WGS sequence"/>
</dbReference>
<dbReference type="GO" id="GO:0003677">
    <property type="term" value="F:DNA binding"/>
    <property type="evidence" value="ECO:0007669"/>
    <property type="project" value="UniProtKB-KW"/>
</dbReference>
<dbReference type="EMBL" id="FODS01000009">
    <property type="protein sequence ID" value="SEO67454.1"/>
    <property type="molecule type" value="Genomic_DNA"/>
</dbReference>
<keyword evidence="7" id="KW-1185">Reference proteome</keyword>
<sequence length="521" mass="57658">MAGKIRNMVNRNGRYHARLVVPKDLRRIVGKTELRSPLGGDYRQALKLLPGAVAQLQHQIAVAEQKAGAGGVQSGPARYPLAPDQIAVSHYMQRLAFDDELRNDARWPSIGIDDLLVQRLRAAIAGQADDAELAHLAGAQIERFRASGNLNAAPGSDEWRGIARALCSAELEALERVAERDEGDFTGTPSAPIIKNAQPPEDTPAPVSIKRLWTEYVEMRMQSGSMRDGGKRQGVAVEGLRKFVKHDDAARLTKKDIMAWRDQLRGSLSPKTISDVHLSTVRSLLNWAVENDKLPENVAEKVRQPKPRRQHSREQGFTEAEAIKILKVATTYEPNADVNGYIREKSHLIAAKRWVPIICAFCGARPSEITQLRKEDVREVDGQWIIRITPDAGTIKAGDYRDVPLHEQIVSLGFPEFVKAAKPGPLFHGGTIPAKYADKAKRISNQIGTWLQERELIPDGVRPNYGWRHRFKSQTIELGISPRVYDAIQGHAAKSASDGYGDVSLKAKADAIGRLPAYPLK</sequence>
<organism evidence="6 7">
    <name type="scientific">Salinihabitans flavidus</name>
    <dbReference type="NCBI Taxonomy" id="569882"/>
    <lineage>
        <taxon>Bacteria</taxon>
        <taxon>Pseudomonadati</taxon>
        <taxon>Pseudomonadota</taxon>
        <taxon>Alphaproteobacteria</taxon>
        <taxon>Rhodobacterales</taxon>
        <taxon>Roseobacteraceae</taxon>
        <taxon>Salinihabitans</taxon>
    </lineage>
</organism>
<dbReference type="Gene3D" id="1.10.150.130">
    <property type="match status" value="1"/>
</dbReference>
<dbReference type="InterPro" id="IPR013762">
    <property type="entry name" value="Integrase-like_cat_sf"/>
</dbReference>
<dbReference type="InterPro" id="IPR046668">
    <property type="entry name" value="DUF6538"/>
</dbReference>
<dbReference type="Pfam" id="PF20172">
    <property type="entry name" value="DUF6538"/>
    <property type="match status" value="1"/>
</dbReference>
<dbReference type="RefSeq" id="WP_245729420.1">
    <property type="nucleotide sequence ID" value="NZ_FODS01000009.1"/>
</dbReference>
<dbReference type="PANTHER" id="PTHR30349">
    <property type="entry name" value="PHAGE INTEGRASE-RELATED"/>
    <property type="match status" value="1"/>
</dbReference>
<protein>
    <submittedName>
        <fullName evidence="6">Site-specific recombinase XerD</fullName>
    </submittedName>
</protein>
<accession>A0A1H8RMP5</accession>
<evidence type="ECO:0000259" key="5">
    <source>
        <dbReference type="Pfam" id="PF20172"/>
    </source>
</evidence>
<keyword evidence="3" id="KW-0233">DNA recombination</keyword>
<evidence type="ECO:0000256" key="2">
    <source>
        <dbReference type="ARBA" id="ARBA00023125"/>
    </source>
</evidence>
<name>A0A1H8RMP5_9RHOB</name>
<proteinExistence type="predicted"/>
<dbReference type="SUPFAM" id="SSF56349">
    <property type="entry name" value="DNA breaking-rejoining enzymes"/>
    <property type="match status" value="1"/>
</dbReference>
<dbReference type="PANTHER" id="PTHR30349:SF64">
    <property type="entry name" value="PROPHAGE INTEGRASE INTD-RELATED"/>
    <property type="match status" value="1"/>
</dbReference>
<evidence type="ECO:0000313" key="6">
    <source>
        <dbReference type="EMBL" id="SEO67454.1"/>
    </source>
</evidence>
<evidence type="ECO:0000256" key="3">
    <source>
        <dbReference type="ARBA" id="ARBA00023172"/>
    </source>
</evidence>
<dbReference type="GO" id="GO:0015074">
    <property type="term" value="P:DNA integration"/>
    <property type="evidence" value="ECO:0007669"/>
    <property type="project" value="UniProtKB-KW"/>
</dbReference>
<evidence type="ECO:0000313" key="7">
    <source>
        <dbReference type="Proteomes" id="UP000198893"/>
    </source>
</evidence>
<feature type="region of interest" description="Disordered" evidence="4">
    <location>
        <begin position="180"/>
        <end position="205"/>
    </location>
</feature>